<feature type="compositionally biased region" description="Polar residues" evidence="1">
    <location>
        <begin position="48"/>
        <end position="58"/>
    </location>
</feature>
<evidence type="ECO:0000313" key="7">
    <source>
        <dbReference type="Proteomes" id="UP000440732"/>
    </source>
</evidence>
<dbReference type="Proteomes" id="UP000437068">
    <property type="component" value="Unassembled WGS sequence"/>
</dbReference>
<comment type="caution">
    <text evidence="3">The sequence shown here is derived from an EMBL/GenBank/DDBJ whole genome shotgun (WGS) entry which is preliminary data.</text>
</comment>
<keyword evidence="5" id="KW-1185">Reference proteome</keyword>
<dbReference type="AlphaFoldDB" id="A0A6A3W2U8"/>
<proteinExistence type="predicted"/>
<protein>
    <submittedName>
        <fullName evidence="3">Uncharacterized protein</fullName>
    </submittedName>
</protein>
<dbReference type="EMBL" id="QXGA01002475">
    <property type="protein sequence ID" value="KAE9097116.1"/>
    <property type="molecule type" value="Genomic_DNA"/>
</dbReference>
<evidence type="ECO:0000313" key="3">
    <source>
        <dbReference type="EMBL" id="KAE9177960.1"/>
    </source>
</evidence>
<evidence type="ECO:0000313" key="6">
    <source>
        <dbReference type="Proteomes" id="UP000437068"/>
    </source>
</evidence>
<sequence length="108" mass="11094">MDATRDYAATVPPDIGHRLSEAICGWQDHGMASPGNAAAAFSSPRYTRTQATTGSSKSAARGAALSTGSKYTSLGTIRMRFDSTLPGGSPGRGTPKGTTGKCAGVRMR</sequence>
<feature type="region of interest" description="Disordered" evidence="1">
    <location>
        <begin position="79"/>
        <end position="108"/>
    </location>
</feature>
<dbReference type="Proteomes" id="UP000433483">
    <property type="component" value="Unassembled WGS sequence"/>
</dbReference>
<evidence type="ECO:0000313" key="4">
    <source>
        <dbReference type="EMBL" id="KAE9282049.1"/>
    </source>
</evidence>
<name>A0A6A3W2U8_9STRA</name>
<organism evidence="3 5">
    <name type="scientific">Phytophthora fragariae</name>
    <dbReference type="NCBI Taxonomy" id="53985"/>
    <lineage>
        <taxon>Eukaryota</taxon>
        <taxon>Sar</taxon>
        <taxon>Stramenopiles</taxon>
        <taxon>Oomycota</taxon>
        <taxon>Peronosporomycetes</taxon>
        <taxon>Peronosporales</taxon>
        <taxon>Peronosporaceae</taxon>
        <taxon>Phytophthora</taxon>
    </lineage>
</organism>
<dbReference type="Proteomes" id="UP000440732">
    <property type="component" value="Unassembled WGS sequence"/>
</dbReference>
<evidence type="ECO:0000313" key="5">
    <source>
        <dbReference type="Proteomes" id="UP000433483"/>
    </source>
</evidence>
<accession>A0A6A3W2U8</accession>
<feature type="non-terminal residue" evidence="3">
    <location>
        <position position="108"/>
    </location>
</feature>
<gene>
    <name evidence="4" type="ORF">PF001_g23499</name>
    <name evidence="3" type="ORF">PF005_g24282</name>
    <name evidence="2" type="ORF">PF006_g23645</name>
</gene>
<dbReference type="EMBL" id="QXGE01002421">
    <property type="protein sequence ID" value="KAE9282049.1"/>
    <property type="molecule type" value="Genomic_DNA"/>
</dbReference>
<evidence type="ECO:0000313" key="2">
    <source>
        <dbReference type="EMBL" id="KAE9097116.1"/>
    </source>
</evidence>
<dbReference type="EMBL" id="QXGB01002440">
    <property type="protein sequence ID" value="KAE9177960.1"/>
    <property type="molecule type" value="Genomic_DNA"/>
</dbReference>
<reference evidence="5 6" key="1">
    <citation type="submission" date="2018-08" db="EMBL/GenBank/DDBJ databases">
        <title>Genomic investigation of the strawberry pathogen Phytophthora fragariae indicates pathogenicity is determined by transcriptional variation in three key races.</title>
        <authorList>
            <person name="Adams T.M."/>
            <person name="Armitage A.D."/>
            <person name="Sobczyk M.K."/>
            <person name="Bates H.J."/>
            <person name="Dunwell J.M."/>
            <person name="Nellist C.F."/>
            <person name="Harrison R.J."/>
        </authorList>
    </citation>
    <scope>NUCLEOTIDE SEQUENCE [LARGE SCALE GENOMIC DNA]</scope>
    <source>
        <strain evidence="4 6">A4</strain>
        <strain evidence="3 5">NOV-27</strain>
        <strain evidence="2 7">NOV-5</strain>
    </source>
</reference>
<feature type="region of interest" description="Disordered" evidence="1">
    <location>
        <begin position="48"/>
        <end position="67"/>
    </location>
</feature>
<evidence type="ECO:0000256" key="1">
    <source>
        <dbReference type="SAM" id="MobiDB-lite"/>
    </source>
</evidence>